<comment type="caution">
    <text evidence="2">The sequence shown here is derived from an EMBL/GenBank/DDBJ whole genome shotgun (WGS) entry which is preliminary data.</text>
</comment>
<organism evidence="2 3">
    <name type="scientific">Marasmius tenuissimus</name>
    <dbReference type="NCBI Taxonomy" id="585030"/>
    <lineage>
        <taxon>Eukaryota</taxon>
        <taxon>Fungi</taxon>
        <taxon>Dikarya</taxon>
        <taxon>Basidiomycota</taxon>
        <taxon>Agaricomycotina</taxon>
        <taxon>Agaricomycetes</taxon>
        <taxon>Agaricomycetidae</taxon>
        <taxon>Agaricales</taxon>
        <taxon>Marasmiineae</taxon>
        <taxon>Marasmiaceae</taxon>
        <taxon>Marasmius</taxon>
    </lineage>
</organism>
<accession>A0ABR2ZAK8</accession>
<gene>
    <name evidence="2" type="ORF">AAF712_015073</name>
</gene>
<name>A0ABR2ZAK8_9AGAR</name>
<evidence type="ECO:0000313" key="2">
    <source>
        <dbReference type="EMBL" id="KAL0058249.1"/>
    </source>
</evidence>
<proteinExistence type="predicted"/>
<keyword evidence="3" id="KW-1185">Reference proteome</keyword>
<sequence length="94" mass="10419">MNHGYGRSLEDTYDSGIYTTNPYLNSTLGNTYGVPDYSTLPVASLTYGPMMGSSLPQAPPVKRKAKAPKEKRQARFRGFCPNAVSDRLERAMQQ</sequence>
<evidence type="ECO:0000256" key="1">
    <source>
        <dbReference type="SAM" id="MobiDB-lite"/>
    </source>
</evidence>
<reference evidence="2 3" key="1">
    <citation type="submission" date="2024-05" db="EMBL/GenBank/DDBJ databases">
        <title>A draft genome resource for the thread blight pathogen Marasmius tenuissimus strain MS-2.</title>
        <authorList>
            <person name="Yulfo-Soto G.E."/>
            <person name="Baruah I.K."/>
            <person name="Amoako-Attah I."/>
            <person name="Bukari Y."/>
            <person name="Meinhardt L.W."/>
            <person name="Bailey B.A."/>
            <person name="Cohen S.P."/>
        </authorList>
    </citation>
    <scope>NUCLEOTIDE SEQUENCE [LARGE SCALE GENOMIC DNA]</scope>
    <source>
        <strain evidence="2 3">MS-2</strain>
    </source>
</reference>
<evidence type="ECO:0000313" key="3">
    <source>
        <dbReference type="Proteomes" id="UP001437256"/>
    </source>
</evidence>
<dbReference type="EMBL" id="JBBXMP010000342">
    <property type="protein sequence ID" value="KAL0058249.1"/>
    <property type="molecule type" value="Genomic_DNA"/>
</dbReference>
<feature type="non-terminal residue" evidence="2">
    <location>
        <position position="94"/>
    </location>
</feature>
<protein>
    <submittedName>
        <fullName evidence="2">Uncharacterized protein</fullName>
    </submittedName>
</protein>
<dbReference type="Proteomes" id="UP001437256">
    <property type="component" value="Unassembled WGS sequence"/>
</dbReference>
<feature type="region of interest" description="Disordered" evidence="1">
    <location>
        <begin position="53"/>
        <end position="78"/>
    </location>
</feature>